<keyword evidence="1" id="KW-0378">Hydrolase</keyword>
<proteinExistence type="inferred from homology"/>
<dbReference type="PANTHER" id="PTHR10492">
    <property type="match status" value="1"/>
</dbReference>
<evidence type="ECO:0000313" key="5">
    <source>
        <dbReference type="Proteomes" id="UP000823749"/>
    </source>
</evidence>
<keyword evidence="5" id="KW-1185">Reference proteome</keyword>
<dbReference type="SUPFAM" id="SSF52540">
    <property type="entry name" value="P-loop containing nucleoside triphosphate hydrolases"/>
    <property type="match status" value="1"/>
</dbReference>
<keyword evidence="1" id="KW-0067">ATP-binding</keyword>
<evidence type="ECO:0000259" key="3">
    <source>
        <dbReference type="Pfam" id="PF05970"/>
    </source>
</evidence>
<accession>A0AAV6JAH8</accession>
<dbReference type="GO" id="GO:0016787">
    <property type="term" value="F:hydrolase activity"/>
    <property type="evidence" value="ECO:0007669"/>
    <property type="project" value="UniProtKB-KW"/>
</dbReference>
<reference evidence="4" key="1">
    <citation type="submission" date="2020-08" db="EMBL/GenBank/DDBJ databases">
        <title>Plant Genome Project.</title>
        <authorList>
            <person name="Zhang R.-G."/>
        </authorList>
    </citation>
    <scope>NUCLEOTIDE SEQUENCE</scope>
    <source>
        <strain evidence="4">WSP0</strain>
        <tissue evidence="4">Leaf</tissue>
    </source>
</reference>
<dbReference type="GO" id="GO:0006310">
    <property type="term" value="P:DNA recombination"/>
    <property type="evidence" value="ECO:0007669"/>
    <property type="project" value="UniProtKB-KW"/>
</dbReference>
<dbReference type="Proteomes" id="UP000823749">
    <property type="component" value="Chromosome 7"/>
</dbReference>
<keyword evidence="1" id="KW-0234">DNA repair</keyword>
<keyword evidence="1" id="KW-0547">Nucleotide-binding</keyword>
<feature type="compositionally biased region" description="Basic residues" evidence="2">
    <location>
        <begin position="859"/>
        <end position="870"/>
    </location>
</feature>
<comment type="cofactor">
    <cofactor evidence="1">
        <name>Mg(2+)</name>
        <dbReference type="ChEBI" id="CHEBI:18420"/>
    </cofactor>
</comment>
<keyword evidence="1" id="KW-0227">DNA damage</keyword>
<comment type="similarity">
    <text evidence="1">Belongs to the helicase family.</text>
</comment>
<gene>
    <name evidence="4" type="ORF">RHGRI_018929</name>
</gene>
<dbReference type="InterPro" id="IPR012340">
    <property type="entry name" value="NA-bd_OB-fold"/>
</dbReference>
<dbReference type="InterPro" id="IPR027417">
    <property type="entry name" value="P-loop_NTPase"/>
</dbReference>
<feature type="region of interest" description="Disordered" evidence="2">
    <location>
        <begin position="851"/>
        <end position="870"/>
    </location>
</feature>
<dbReference type="GO" id="GO:0000723">
    <property type="term" value="P:telomere maintenance"/>
    <property type="evidence" value="ECO:0007669"/>
    <property type="project" value="InterPro"/>
</dbReference>
<dbReference type="Pfam" id="PF05970">
    <property type="entry name" value="PIF1"/>
    <property type="match status" value="1"/>
</dbReference>
<evidence type="ECO:0000256" key="1">
    <source>
        <dbReference type="RuleBase" id="RU363044"/>
    </source>
</evidence>
<comment type="catalytic activity">
    <reaction evidence="1">
        <text>ATP + H2O = ADP + phosphate + H(+)</text>
        <dbReference type="Rhea" id="RHEA:13065"/>
        <dbReference type="ChEBI" id="CHEBI:15377"/>
        <dbReference type="ChEBI" id="CHEBI:15378"/>
        <dbReference type="ChEBI" id="CHEBI:30616"/>
        <dbReference type="ChEBI" id="CHEBI:43474"/>
        <dbReference type="ChEBI" id="CHEBI:456216"/>
        <dbReference type="EC" id="5.6.2.3"/>
    </reaction>
</comment>
<name>A0AAV6JAH8_9ERIC</name>
<dbReference type="EC" id="5.6.2.3" evidence="1"/>
<evidence type="ECO:0000313" key="4">
    <source>
        <dbReference type="EMBL" id="KAG5538176.1"/>
    </source>
</evidence>
<dbReference type="Gene3D" id="3.40.50.300">
    <property type="entry name" value="P-loop containing nucleotide triphosphate hydrolases"/>
    <property type="match status" value="1"/>
</dbReference>
<dbReference type="SUPFAM" id="SSF50249">
    <property type="entry name" value="Nucleic acid-binding proteins"/>
    <property type="match status" value="1"/>
</dbReference>
<dbReference type="GO" id="GO:0005524">
    <property type="term" value="F:ATP binding"/>
    <property type="evidence" value="ECO:0007669"/>
    <property type="project" value="UniProtKB-KW"/>
</dbReference>
<dbReference type="SUPFAM" id="SSF69349">
    <property type="entry name" value="Phage fibre proteins"/>
    <property type="match status" value="1"/>
</dbReference>
<sequence>MPTPPNPSSLQPTNPIPPEQNTNSPDPPPPDIPSRPSRAHRPPGYLRDYLCPTLPSATTASTLAPPQSSGRWVIIEDDSLTIVESGRWVIIEDDSGTIVDLGRWVIIEDDSLTIVELGRWVIIEDDSLTIVELGRWVIIEDDSLTIVDLGRWVIIEDDSLTIVELGRWVIIEDDSGTIVDLGRWVIIEDDSLTIIESGRWVIIEDDSLTIVDLGRWVIIEDDSLTIVELGRWVIIEDDSLTIVDLGRWVIIEDDSLTIVELGRWVIIEDDSLTIVESGRWVIIEDDSLTIVDLGRPTNPKELFLQFEDELTEDFVKIRKLSKESARQLLLNVLNSKLESIGKGIKDYQLTDLLTQNRVTEKYCIKIRDEIDITVSEKDLASIVLLNNDQLVAYNDILDAVVNKKPKSFFIDGPGGTGNTFLYRAILAAVRSQKLIALATASSGVAASILPNGRTAHSRFKIPIDSEGKLTCNGTRIQATLFGNDIEILGHTLQVFRTYSISNVMITEVDEKYKIVDNKYQWFLYARTPIEETSIDGLTIRTLNHNFTPIAALDYDTNPDTSIDVLFAILSVGQPKKARGSTVVDVRVFDQGRKPISISLWDQFSEGEATAMANLPGQYPMAIGLRLKLSTSYGLALATKTTTTFILNPTIPEAVELQDWCRANTLAIKELALIRNVPSEIPKGTRPSEGKIVKICNLPASVTKAEFMSVKGMTRVTSYDQKFFYLSCSICNKATDAYGDDDFWCNYCVERVASVPRTKFEGRPSLKTMQVLSTSKLCEVNLKAYKYDSGGISQCKFNITSIFDASTFHQKNQEVLSLPLPPVTPNKKLHSESYKKDGIAIETAPIEDLEDTLVKETTKPHKNTTKAKREN</sequence>
<dbReference type="EMBL" id="JACTNZ010000007">
    <property type="protein sequence ID" value="KAG5538176.1"/>
    <property type="molecule type" value="Genomic_DNA"/>
</dbReference>
<keyword evidence="1" id="KW-0233">DNA recombination</keyword>
<dbReference type="InterPro" id="IPR010285">
    <property type="entry name" value="DNA_helicase_pif1-like_DEAD"/>
</dbReference>
<dbReference type="Gene3D" id="2.40.50.140">
    <property type="entry name" value="Nucleic acid-binding proteins"/>
    <property type="match status" value="1"/>
</dbReference>
<feature type="domain" description="DNA helicase Pif1-like DEAD-box helicase" evidence="3">
    <location>
        <begin position="385"/>
        <end position="472"/>
    </location>
</feature>
<dbReference type="GO" id="GO:0006281">
    <property type="term" value="P:DNA repair"/>
    <property type="evidence" value="ECO:0007669"/>
    <property type="project" value="UniProtKB-KW"/>
</dbReference>
<feature type="region of interest" description="Disordered" evidence="2">
    <location>
        <begin position="1"/>
        <end position="39"/>
    </location>
</feature>
<organism evidence="4 5">
    <name type="scientific">Rhododendron griersonianum</name>
    <dbReference type="NCBI Taxonomy" id="479676"/>
    <lineage>
        <taxon>Eukaryota</taxon>
        <taxon>Viridiplantae</taxon>
        <taxon>Streptophyta</taxon>
        <taxon>Embryophyta</taxon>
        <taxon>Tracheophyta</taxon>
        <taxon>Spermatophyta</taxon>
        <taxon>Magnoliopsida</taxon>
        <taxon>eudicotyledons</taxon>
        <taxon>Gunneridae</taxon>
        <taxon>Pentapetalae</taxon>
        <taxon>asterids</taxon>
        <taxon>Ericales</taxon>
        <taxon>Ericaceae</taxon>
        <taxon>Ericoideae</taxon>
        <taxon>Rhodoreae</taxon>
        <taxon>Rhododendron</taxon>
    </lineage>
</organism>
<feature type="compositionally biased region" description="Polar residues" evidence="2">
    <location>
        <begin position="8"/>
        <end position="23"/>
    </location>
</feature>
<keyword evidence="1" id="KW-0347">Helicase</keyword>
<dbReference type="GO" id="GO:0043139">
    <property type="term" value="F:5'-3' DNA helicase activity"/>
    <property type="evidence" value="ECO:0007669"/>
    <property type="project" value="UniProtKB-EC"/>
</dbReference>
<dbReference type="PANTHER" id="PTHR10492:SF100">
    <property type="entry name" value="ATP-DEPENDENT DNA HELICASE"/>
    <property type="match status" value="1"/>
</dbReference>
<comment type="caution">
    <text evidence="4">The sequence shown here is derived from an EMBL/GenBank/DDBJ whole genome shotgun (WGS) entry which is preliminary data.</text>
</comment>
<evidence type="ECO:0000256" key="2">
    <source>
        <dbReference type="SAM" id="MobiDB-lite"/>
    </source>
</evidence>
<dbReference type="AlphaFoldDB" id="A0AAV6JAH8"/>
<protein>
    <recommendedName>
        <fullName evidence="1">ATP-dependent DNA helicase</fullName>
        <ecNumber evidence="1">5.6.2.3</ecNumber>
    </recommendedName>
</protein>